<feature type="compositionally biased region" description="Basic and acidic residues" evidence="1">
    <location>
        <begin position="105"/>
        <end position="121"/>
    </location>
</feature>
<evidence type="ECO:0000313" key="2">
    <source>
        <dbReference type="EMBL" id="CAA9433323.1"/>
    </source>
</evidence>
<dbReference type="EMBL" id="CADCUX010000594">
    <property type="protein sequence ID" value="CAA9433323.1"/>
    <property type="molecule type" value="Genomic_DNA"/>
</dbReference>
<evidence type="ECO:0000256" key="1">
    <source>
        <dbReference type="SAM" id="MobiDB-lite"/>
    </source>
</evidence>
<gene>
    <name evidence="2" type="ORF">AVDCRST_MAG51-2762</name>
</gene>
<feature type="compositionally biased region" description="Basic and acidic residues" evidence="1">
    <location>
        <begin position="160"/>
        <end position="173"/>
    </location>
</feature>
<proteinExistence type="predicted"/>
<feature type="region of interest" description="Disordered" evidence="1">
    <location>
        <begin position="142"/>
        <end position="223"/>
    </location>
</feature>
<feature type="compositionally biased region" description="Basic residues" evidence="1">
    <location>
        <begin position="67"/>
        <end position="78"/>
    </location>
</feature>
<organism evidence="2">
    <name type="scientific">uncultured Ramlibacter sp</name>
    <dbReference type="NCBI Taxonomy" id="260755"/>
    <lineage>
        <taxon>Bacteria</taxon>
        <taxon>Pseudomonadati</taxon>
        <taxon>Pseudomonadota</taxon>
        <taxon>Betaproteobacteria</taxon>
        <taxon>Burkholderiales</taxon>
        <taxon>Comamonadaceae</taxon>
        <taxon>Ramlibacter</taxon>
        <taxon>environmental samples</taxon>
    </lineage>
</organism>
<feature type="compositionally biased region" description="Gly residues" evidence="1">
    <location>
        <begin position="1"/>
        <end position="14"/>
    </location>
</feature>
<accession>A0A6J4Q389</accession>
<dbReference type="AlphaFoldDB" id="A0A6J4Q389"/>
<feature type="non-terminal residue" evidence="2">
    <location>
        <position position="231"/>
    </location>
</feature>
<name>A0A6J4Q389_9BURK</name>
<protein>
    <submittedName>
        <fullName evidence="2">Oxidoreductase</fullName>
    </submittedName>
</protein>
<feature type="compositionally biased region" description="Basic and acidic residues" evidence="1">
    <location>
        <begin position="87"/>
        <end position="96"/>
    </location>
</feature>
<feature type="non-terminal residue" evidence="2">
    <location>
        <position position="1"/>
    </location>
</feature>
<reference evidence="2" key="1">
    <citation type="submission" date="2020-02" db="EMBL/GenBank/DDBJ databases">
        <authorList>
            <person name="Meier V. D."/>
        </authorList>
    </citation>
    <scope>NUCLEOTIDE SEQUENCE</scope>
    <source>
        <strain evidence="2">AVDCRST_MAG51</strain>
    </source>
</reference>
<feature type="region of interest" description="Disordered" evidence="1">
    <location>
        <begin position="1"/>
        <end position="122"/>
    </location>
</feature>
<sequence length="231" mass="25439">CVGLAGGRLAGGAGRPPRRRAEGCVGRGGYGRPRAGRPDRRHRPGVGPGAVRPDRQGLGTRRPAVQQRRHRRARRAARRVAAGDLEAGGRHQPERHVLRHPAGLPRDEGAVTARRPDHQQRFDFGPRAAAQLDRLHRHQACGHGADQDGLARWPQARHRGGPDRHRECADRPGRAHGQGCAPSEWRSRRRAIDGRRHRRPVGALHGQPAARGQRAVPHGDGHQDALRRAWL</sequence>